<evidence type="ECO:0000313" key="3">
    <source>
        <dbReference type="Proteomes" id="UP000317940"/>
    </source>
</evidence>
<evidence type="ECO:0000256" key="1">
    <source>
        <dbReference type="SAM" id="MobiDB-lite"/>
    </source>
</evidence>
<proteinExistence type="predicted"/>
<keyword evidence="3" id="KW-1185">Reference proteome</keyword>
<feature type="compositionally biased region" description="Basic and acidic residues" evidence="1">
    <location>
        <begin position="72"/>
        <end position="83"/>
    </location>
</feature>
<name>A0A561UKQ1_9ACTN</name>
<accession>A0A561UKQ1</accession>
<gene>
    <name evidence="2" type="ORF">FHX73_113808</name>
</gene>
<evidence type="ECO:0000313" key="2">
    <source>
        <dbReference type="EMBL" id="TWF99948.1"/>
    </source>
</evidence>
<dbReference type="OrthoDB" id="4351138at2"/>
<dbReference type="Proteomes" id="UP000317940">
    <property type="component" value="Unassembled WGS sequence"/>
</dbReference>
<dbReference type="EMBL" id="VIWT01000001">
    <property type="protein sequence ID" value="TWF99948.1"/>
    <property type="molecule type" value="Genomic_DNA"/>
</dbReference>
<sequence length="141" mass="15210">MNQSEIRAVLDAAAERVRAQLIPQPADEVDHHVNDVIERCAAAVLAVPVQLPRTTAAGRTYLARFAEHQDKGQPVHVYRDPGHPNRPGNGVSRPALDRLRLDRLVQLGGYQAQHGRPVLVTDLGRAVLAAAGTGDVLPQEG</sequence>
<comment type="caution">
    <text evidence="2">The sequence shown here is derived from an EMBL/GenBank/DDBJ whole genome shotgun (WGS) entry which is preliminary data.</text>
</comment>
<protein>
    <submittedName>
        <fullName evidence="2">Uncharacterized protein</fullName>
    </submittedName>
</protein>
<dbReference type="AlphaFoldDB" id="A0A561UKQ1"/>
<organism evidence="2 3">
    <name type="scientific">Kitasatospora viridis</name>
    <dbReference type="NCBI Taxonomy" id="281105"/>
    <lineage>
        <taxon>Bacteria</taxon>
        <taxon>Bacillati</taxon>
        <taxon>Actinomycetota</taxon>
        <taxon>Actinomycetes</taxon>
        <taxon>Kitasatosporales</taxon>
        <taxon>Streptomycetaceae</taxon>
        <taxon>Kitasatospora</taxon>
    </lineage>
</organism>
<dbReference type="RefSeq" id="WP_145906122.1">
    <property type="nucleotide sequence ID" value="NZ_BAAAMZ010000021.1"/>
</dbReference>
<feature type="region of interest" description="Disordered" evidence="1">
    <location>
        <begin position="72"/>
        <end position="95"/>
    </location>
</feature>
<reference evidence="2 3" key="1">
    <citation type="submission" date="2019-06" db="EMBL/GenBank/DDBJ databases">
        <title>Sequencing the genomes of 1000 actinobacteria strains.</title>
        <authorList>
            <person name="Klenk H.-P."/>
        </authorList>
    </citation>
    <scope>NUCLEOTIDE SEQUENCE [LARGE SCALE GENOMIC DNA]</scope>
    <source>
        <strain evidence="2 3">DSM 44826</strain>
    </source>
</reference>